<dbReference type="Gene3D" id="1.10.238.160">
    <property type="match status" value="1"/>
</dbReference>
<protein>
    <submittedName>
        <fullName evidence="1">AlpA family phage regulatory protein</fullName>
    </submittedName>
</protein>
<reference evidence="2" key="1">
    <citation type="submission" date="2021-01" db="EMBL/GenBank/DDBJ databases">
        <title>Genome public.</title>
        <authorList>
            <person name="Liu C."/>
            <person name="Sun Q."/>
        </authorList>
    </citation>
    <scope>NUCLEOTIDE SEQUENCE [LARGE SCALE GENOMIC DNA]</scope>
    <source>
        <strain evidence="2">CGMCC 1.18722</strain>
    </source>
</reference>
<dbReference type="EMBL" id="JAERTZ010000032">
    <property type="protein sequence ID" value="MBL1379180.1"/>
    <property type="molecule type" value="Genomic_DNA"/>
</dbReference>
<comment type="caution">
    <text evidence="1">The sequence shown here is derived from an EMBL/GenBank/DDBJ whole genome shotgun (WGS) entry which is preliminary data.</text>
</comment>
<dbReference type="SUPFAM" id="SSF46955">
    <property type="entry name" value="Putative DNA-binding domain"/>
    <property type="match status" value="1"/>
</dbReference>
<accession>A0ABS1QWD8</accession>
<dbReference type="InterPro" id="IPR010260">
    <property type="entry name" value="AlpA"/>
</dbReference>
<organism evidence="1 2">
    <name type="scientific">Zobellella iuensis</name>
    <dbReference type="NCBI Taxonomy" id="2803811"/>
    <lineage>
        <taxon>Bacteria</taxon>
        <taxon>Pseudomonadati</taxon>
        <taxon>Pseudomonadota</taxon>
        <taxon>Gammaproteobacteria</taxon>
        <taxon>Aeromonadales</taxon>
        <taxon>Aeromonadaceae</taxon>
        <taxon>Zobellella</taxon>
    </lineage>
</organism>
<sequence length="62" mass="7085">MDAIHQDRLLNVKQVQALVPASRVSIWRWEKAGKFPKSVKLGGVTRWRESDIQKWISGLKAA</sequence>
<evidence type="ECO:0000313" key="2">
    <source>
        <dbReference type="Proteomes" id="UP000638570"/>
    </source>
</evidence>
<proteinExistence type="predicted"/>
<name>A0ABS1QWD8_9GAMM</name>
<dbReference type="Proteomes" id="UP000638570">
    <property type="component" value="Unassembled WGS sequence"/>
</dbReference>
<dbReference type="InterPro" id="IPR009061">
    <property type="entry name" value="DNA-bd_dom_put_sf"/>
</dbReference>
<dbReference type="Pfam" id="PF05930">
    <property type="entry name" value="Phage_AlpA"/>
    <property type="match status" value="1"/>
</dbReference>
<dbReference type="RefSeq" id="WP_202088258.1">
    <property type="nucleotide sequence ID" value="NZ_JAERTZ010000032.1"/>
</dbReference>
<evidence type="ECO:0000313" key="1">
    <source>
        <dbReference type="EMBL" id="MBL1379180.1"/>
    </source>
</evidence>
<gene>
    <name evidence="1" type="ORF">JKV55_17915</name>
</gene>
<keyword evidence="2" id="KW-1185">Reference proteome</keyword>